<evidence type="ECO:0000256" key="4">
    <source>
        <dbReference type="ARBA" id="ARBA00022771"/>
    </source>
</evidence>
<feature type="compositionally biased region" description="Basic and acidic residues" evidence="7">
    <location>
        <begin position="1"/>
        <end position="13"/>
    </location>
</feature>
<proteinExistence type="predicted"/>
<evidence type="ECO:0000256" key="7">
    <source>
        <dbReference type="SAM" id="MobiDB-lite"/>
    </source>
</evidence>
<dbReference type="Pfam" id="PF04082">
    <property type="entry name" value="Fungal_trans"/>
    <property type="match status" value="1"/>
</dbReference>
<dbReference type="GO" id="GO:0000978">
    <property type="term" value="F:RNA polymerase II cis-regulatory region sequence-specific DNA binding"/>
    <property type="evidence" value="ECO:0007669"/>
    <property type="project" value="InterPro"/>
</dbReference>
<dbReference type="GO" id="GO:0000785">
    <property type="term" value="C:chromatin"/>
    <property type="evidence" value="ECO:0007669"/>
    <property type="project" value="TreeGrafter"/>
</dbReference>
<dbReference type="CDD" id="cd12148">
    <property type="entry name" value="fungal_TF_MHR"/>
    <property type="match status" value="1"/>
</dbReference>
<evidence type="ECO:0000259" key="8">
    <source>
        <dbReference type="Pfam" id="PF04082"/>
    </source>
</evidence>
<accession>A0A0A2L9A0</accession>
<dbReference type="OMA" id="CAMMYLC"/>
<comment type="caution">
    <text evidence="9">The sequence shown here is derived from an EMBL/GenBank/DDBJ whole genome shotgun (WGS) entry which is preliminary data.</text>
</comment>
<feature type="region of interest" description="Disordered" evidence="7">
    <location>
        <begin position="1"/>
        <end position="67"/>
    </location>
</feature>
<dbReference type="GO" id="GO:0000981">
    <property type="term" value="F:DNA-binding transcription factor activity, RNA polymerase II-specific"/>
    <property type="evidence" value="ECO:0007669"/>
    <property type="project" value="InterPro"/>
</dbReference>
<keyword evidence="4" id="KW-0863">Zinc-finger</keyword>
<dbReference type="EMBL" id="JQGA01000442">
    <property type="protein sequence ID" value="KGO75756.1"/>
    <property type="molecule type" value="Genomic_DNA"/>
</dbReference>
<dbReference type="InterPro" id="IPR051059">
    <property type="entry name" value="VerF-like"/>
</dbReference>
<feature type="domain" description="Xylanolytic transcriptional activator regulatory" evidence="8">
    <location>
        <begin position="155"/>
        <end position="355"/>
    </location>
</feature>
<dbReference type="PANTHER" id="PTHR40626">
    <property type="entry name" value="MIP31509P"/>
    <property type="match status" value="1"/>
</dbReference>
<keyword evidence="2" id="KW-0479">Metal-binding</keyword>
<reference evidence="9 10" key="1">
    <citation type="journal article" date="2015" name="Mol. Plant Microbe Interact.">
        <title>Genome, transcriptome, and functional analyses of Penicillium expansum provide new insights into secondary metabolism and pathogenicity.</title>
        <authorList>
            <person name="Ballester A.R."/>
            <person name="Marcet-Houben M."/>
            <person name="Levin E."/>
            <person name="Sela N."/>
            <person name="Selma-Lazaro C."/>
            <person name="Carmona L."/>
            <person name="Wisniewski M."/>
            <person name="Droby S."/>
            <person name="Gonzalez-Candelas L."/>
            <person name="Gabaldon T."/>
        </authorList>
    </citation>
    <scope>NUCLEOTIDE SEQUENCE [LARGE SCALE GENOMIC DNA]</scope>
    <source>
        <strain evidence="9 10">PHI-1</strain>
    </source>
</reference>
<dbReference type="STRING" id="40296.A0A0A2L9A0"/>
<evidence type="ECO:0000313" key="10">
    <source>
        <dbReference type="Proteomes" id="UP000030104"/>
    </source>
</evidence>
<dbReference type="Proteomes" id="UP000030104">
    <property type="component" value="Unassembled WGS sequence"/>
</dbReference>
<keyword evidence="3" id="KW-0677">Repeat</keyword>
<evidence type="ECO:0000313" key="9">
    <source>
        <dbReference type="EMBL" id="KGO75756.1"/>
    </source>
</evidence>
<gene>
    <name evidence="9" type="ORF">PITC_030030</name>
</gene>
<evidence type="ECO:0000256" key="3">
    <source>
        <dbReference type="ARBA" id="ARBA00022737"/>
    </source>
</evidence>
<keyword evidence="10" id="KW-1185">Reference proteome</keyword>
<name>A0A0A2L9A0_PENIT</name>
<dbReference type="HOGENOM" id="CLU_023419_0_0_1"/>
<comment type="subcellular location">
    <subcellularLocation>
        <location evidence="1">Nucleus</location>
    </subcellularLocation>
</comment>
<dbReference type="PhylomeDB" id="A0A0A2L9A0"/>
<keyword evidence="6" id="KW-0539">Nucleus</keyword>
<dbReference type="OrthoDB" id="8117402at2759"/>
<sequence>MKRKHPEHEDQRQAPKRPWRPAANQSNERWTERPDVAGSLSPAESEVEGLYHSQQGGHDAMHSPSDPHAIDRIVQSANLLERNLLLETSLLGNSQQFLDPHFQSTTTTTYNESQQPAFANPSIPPDISNALLVTGLTPPQEETSLSPFQVTRGCDLFFTHVSPFLPFIHQSTFQFSQATPELILGMLSLSYQYGEDPDLGDKEGSGVSLSTRCFHQARTMIASEEASTEDFSYNLTIVQSYLLLQICAMMYLCGTDSAYGLKMHSNMISLARASGIMQPRPKEPSASTDLDSLWREFVRAESHKRTVFAVHQIDALWYQFLSIPRSISHLEIKHDLPCPEGHWSASSSAEWAHRRLVANTSGAPVQYADAVRRFLSPDSDLSTLPNFDPYGAINVAQFLISSAREISGWSTMTGMLSMERFGCLKNSLVTLLPFIHPHVEPSISTHAAMCMATWQTAMLELQMWSPSHTGGIVGGTMDAMLSQSTALAPTYDFLCDVDTAKAIEPHVQWFLQYLDETLIPDSEAPWITIYAYKVFLISWQLVRGGVSGAMQVVGVADGDFAGAVSWARTIFERRSRWRLGQMILSCLNDLEAHNDT</sequence>
<evidence type="ECO:0000256" key="1">
    <source>
        <dbReference type="ARBA" id="ARBA00004123"/>
    </source>
</evidence>
<dbReference type="AlphaFoldDB" id="A0A0A2L9A0"/>
<evidence type="ECO:0000256" key="6">
    <source>
        <dbReference type="ARBA" id="ARBA00023242"/>
    </source>
</evidence>
<organism evidence="9 10">
    <name type="scientific">Penicillium italicum</name>
    <name type="common">Blue mold</name>
    <dbReference type="NCBI Taxonomy" id="40296"/>
    <lineage>
        <taxon>Eukaryota</taxon>
        <taxon>Fungi</taxon>
        <taxon>Dikarya</taxon>
        <taxon>Ascomycota</taxon>
        <taxon>Pezizomycotina</taxon>
        <taxon>Eurotiomycetes</taxon>
        <taxon>Eurotiomycetidae</taxon>
        <taxon>Eurotiales</taxon>
        <taxon>Aspergillaceae</taxon>
        <taxon>Penicillium</taxon>
    </lineage>
</organism>
<dbReference type="GO" id="GO:0005634">
    <property type="term" value="C:nucleus"/>
    <property type="evidence" value="ECO:0007669"/>
    <property type="project" value="UniProtKB-SubCell"/>
</dbReference>
<dbReference type="GO" id="GO:0006351">
    <property type="term" value="P:DNA-templated transcription"/>
    <property type="evidence" value="ECO:0007669"/>
    <property type="project" value="InterPro"/>
</dbReference>
<dbReference type="GO" id="GO:0008270">
    <property type="term" value="F:zinc ion binding"/>
    <property type="evidence" value="ECO:0007669"/>
    <property type="project" value="UniProtKB-KW"/>
</dbReference>
<protein>
    <submittedName>
        <fullName evidence="9">Transcription factor, fungi</fullName>
    </submittedName>
</protein>
<dbReference type="InterPro" id="IPR007219">
    <property type="entry name" value="XnlR_reg_dom"/>
</dbReference>
<keyword evidence="5" id="KW-0862">Zinc</keyword>
<dbReference type="PANTHER" id="PTHR40626:SF11">
    <property type="entry name" value="ZINC FINGER PROTEIN YPR022C"/>
    <property type="match status" value="1"/>
</dbReference>
<evidence type="ECO:0000256" key="2">
    <source>
        <dbReference type="ARBA" id="ARBA00022723"/>
    </source>
</evidence>
<evidence type="ECO:0000256" key="5">
    <source>
        <dbReference type="ARBA" id="ARBA00022833"/>
    </source>
</evidence>